<accession>A0A853I6B9</accession>
<protein>
    <submittedName>
        <fullName evidence="1">Uncharacterized protein</fullName>
    </submittedName>
</protein>
<reference evidence="1 2" key="1">
    <citation type="submission" date="2020-07" db="EMBL/GenBank/DDBJ databases">
        <title>Endozoicomonas sp. nov., isolated from sediment.</title>
        <authorList>
            <person name="Gu T."/>
        </authorList>
    </citation>
    <scope>NUCLEOTIDE SEQUENCE [LARGE SCALE GENOMIC DNA]</scope>
    <source>
        <strain evidence="1 2">SM1973</strain>
    </source>
</reference>
<name>A0A853I6B9_9GAMM</name>
<comment type="caution">
    <text evidence="1">The sequence shown here is derived from an EMBL/GenBank/DDBJ whole genome shotgun (WGS) entry which is preliminary data.</text>
</comment>
<dbReference type="EMBL" id="JACCKB010000053">
    <property type="protein sequence ID" value="NYZ68873.1"/>
    <property type="molecule type" value="Genomic_DNA"/>
</dbReference>
<evidence type="ECO:0000313" key="1">
    <source>
        <dbReference type="EMBL" id="NYZ68873.1"/>
    </source>
</evidence>
<dbReference type="RefSeq" id="WP_180570874.1">
    <property type="nucleotide sequence ID" value="NZ_JACCKB010000053.1"/>
</dbReference>
<organism evidence="1 2">
    <name type="scientific">Spartinivicinus marinus</name>
    <dbReference type="NCBI Taxonomy" id="2994442"/>
    <lineage>
        <taxon>Bacteria</taxon>
        <taxon>Pseudomonadati</taxon>
        <taxon>Pseudomonadota</taxon>
        <taxon>Gammaproteobacteria</taxon>
        <taxon>Oceanospirillales</taxon>
        <taxon>Zooshikellaceae</taxon>
        <taxon>Spartinivicinus</taxon>
    </lineage>
</organism>
<dbReference type="AlphaFoldDB" id="A0A853I6B9"/>
<evidence type="ECO:0000313" key="2">
    <source>
        <dbReference type="Proteomes" id="UP000569732"/>
    </source>
</evidence>
<sequence length="103" mass="11832">MKEPRSMYLRKIKSHHLPIHELNIISHEGDIYLAEVRIHDHISVIRDEITDQPVIFHSVNSVKESFQGISIACMNLVHYTPYDEMIGNDTECAGKMVIHSHVA</sequence>
<dbReference type="Proteomes" id="UP000569732">
    <property type="component" value="Unassembled WGS sequence"/>
</dbReference>
<keyword evidence="2" id="KW-1185">Reference proteome</keyword>
<dbReference type="InterPro" id="IPR045508">
    <property type="entry name" value="DUF6482"/>
</dbReference>
<dbReference type="Pfam" id="PF20090">
    <property type="entry name" value="DUF6482"/>
    <property type="match status" value="1"/>
</dbReference>
<gene>
    <name evidence="1" type="ORF">H0A36_22905</name>
</gene>
<proteinExistence type="predicted"/>